<dbReference type="Proteomes" id="UP000203313">
    <property type="component" value="Segment"/>
</dbReference>
<sequence>MSLPKRDEPVYLHVEQVNGRSMIVDQDGRMVAGVIDFQFNIPSFGEPTITVTIEPATHGENGKIHFNTGA</sequence>
<protein>
    <submittedName>
        <fullName evidence="1">Uncharacterized protein</fullName>
    </submittedName>
</protein>
<dbReference type="KEGG" id="vg:30310391"/>
<organism evidence="1 2">
    <name type="scientific">Salmonella phage 64795_sal3</name>
    <dbReference type="NCBI Taxonomy" id="1813769"/>
    <lineage>
        <taxon>Viruses</taxon>
        <taxon>Duplodnaviria</taxon>
        <taxon>Heunggongvirae</taxon>
        <taxon>Uroviricota</taxon>
        <taxon>Caudoviricetes</taxon>
        <taxon>Saltrevirus</taxon>
        <taxon>Saltrevirus sv64795sal3</taxon>
    </lineage>
</organism>
<dbReference type="RefSeq" id="YP_009322212.1">
    <property type="nucleotide sequence ID" value="NC_031918.1"/>
</dbReference>
<keyword evidence="2" id="KW-1185">Reference proteome</keyword>
<name>A0A173GCT2_9CAUD</name>
<dbReference type="OrthoDB" id="39047at10239"/>
<accession>A0A173GCT2</accession>
<evidence type="ECO:0000313" key="2">
    <source>
        <dbReference type="Proteomes" id="UP000203313"/>
    </source>
</evidence>
<reference evidence="1 2" key="1">
    <citation type="submission" date="2016-04" db="EMBL/GenBank/DDBJ databases">
        <title>Complete Genome Sequences of three Siphoviridae Bacteriophages infecting Salmonella enterica enterica subsp. Enteridis.</title>
        <authorList>
            <person name="Paradiso R."/>
            <person name="Lombardi S."/>
            <person name="Iodice M.G."/>
            <person name="Riccardi M.G."/>
            <person name="Orsini M."/>
            <person name="Bolletti Censi S."/>
            <person name="Galiero G."/>
            <person name="Borriello G."/>
        </authorList>
    </citation>
    <scope>NUCLEOTIDE SEQUENCE [LARGE SCALE GENOMIC DNA]</scope>
</reference>
<evidence type="ECO:0000313" key="1">
    <source>
        <dbReference type="EMBL" id="ANH50849.1"/>
    </source>
</evidence>
<proteinExistence type="predicted"/>
<dbReference type="EMBL" id="KX017520">
    <property type="protein sequence ID" value="ANH50849.1"/>
    <property type="molecule type" value="Genomic_DNA"/>
</dbReference>
<dbReference type="GeneID" id="30310391"/>